<keyword evidence="1" id="KW-1133">Transmembrane helix</keyword>
<keyword evidence="1" id="KW-0812">Transmembrane</keyword>
<comment type="caution">
    <text evidence="2">The sequence shown here is derived from an EMBL/GenBank/DDBJ whole genome shotgun (WGS) entry which is preliminary data.</text>
</comment>
<accession>K2F688</accession>
<dbReference type="EMBL" id="AMFJ01000753">
    <property type="protein sequence ID" value="EKE26586.1"/>
    <property type="molecule type" value="Genomic_DNA"/>
</dbReference>
<protein>
    <submittedName>
        <fullName evidence="2">Uncharacterized protein</fullName>
    </submittedName>
</protein>
<feature type="transmembrane region" description="Helical" evidence="1">
    <location>
        <begin position="132"/>
        <end position="150"/>
    </location>
</feature>
<evidence type="ECO:0000256" key="1">
    <source>
        <dbReference type="SAM" id="Phobius"/>
    </source>
</evidence>
<feature type="transmembrane region" description="Helical" evidence="1">
    <location>
        <begin position="29"/>
        <end position="49"/>
    </location>
</feature>
<dbReference type="AlphaFoldDB" id="K2F688"/>
<sequence length="158" mass="18741">MILIVFILIILFILFLIFANMKEFNLLKIYLVIISIVGLIWTVIGYGNLAYQSIKYKLITADEYLIWSYENYQVTQCSDPNYNPSGIKSVPTTSTWTTPRTPEEIEKCKNEAKTNILARRDFEYKDRMISSSIWWTIFLILFITHFPVFLRRYKEDKV</sequence>
<proteinExistence type="predicted"/>
<reference evidence="2" key="1">
    <citation type="journal article" date="2012" name="Science">
        <title>Fermentation, hydrogen, and sulfur metabolism in multiple uncultivated bacterial phyla.</title>
        <authorList>
            <person name="Wrighton K.C."/>
            <person name="Thomas B.C."/>
            <person name="Sharon I."/>
            <person name="Miller C.S."/>
            <person name="Castelle C.J."/>
            <person name="VerBerkmoes N.C."/>
            <person name="Wilkins M.J."/>
            <person name="Hettich R.L."/>
            <person name="Lipton M.S."/>
            <person name="Williams K.H."/>
            <person name="Long P.E."/>
            <person name="Banfield J.F."/>
        </authorList>
    </citation>
    <scope>NUCLEOTIDE SEQUENCE [LARGE SCALE GENOMIC DNA]</scope>
</reference>
<name>K2F688_9BACT</name>
<gene>
    <name evidence="2" type="ORF">ACD_4C00237G0001</name>
</gene>
<organism evidence="2">
    <name type="scientific">uncultured bacterium</name>
    <name type="common">gcode 4</name>
    <dbReference type="NCBI Taxonomy" id="1234023"/>
    <lineage>
        <taxon>Bacteria</taxon>
        <taxon>environmental samples</taxon>
    </lineage>
</organism>
<keyword evidence="1" id="KW-0472">Membrane</keyword>
<evidence type="ECO:0000313" key="2">
    <source>
        <dbReference type="EMBL" id="EKE26586.1"/>
    </source>
</evidence>